<keyword evidence="7" id="KW-0479">Metal-binding</keyword>
<proteinExistence type="inferred from homology"/>
<dbReference type="FunFam" id="1.10.600.10:FF:000001">
    <property type="entry name" value="Geranylgeranyl diphosphate synthase"/>
    <property type="match status" value="1"/>
</dbReference>
<dbReference type="Pfam" id="PF00348">
    <property type="entry name" value="polyprenyl_synt"/>
    <property type="match status" value="1"/>
</dbReference>
<dbReference type="SFLD" id="SFLDS00005">
    <property type="entry name" value="Isoprenoid_Synthase_Type_I"/>
    <property type="match status" value="1"/>
</dbReference>
<dbReference type="SFLD" id="SFLDG01017">
    <property type="entry name" value="Polyprenyl_Transferase_Like"/>
    <property type="match status" value="1"/>
</dbReference>
<dbReference type="InterPro" id="IPR008949">
    <property type="entry name" value="Isoprenoid_synthase_dom_sf"/>
</dbReference>
<dbReference type="Gene3D" id="1.10.600.10">
    <property type="entry name" value="Farnesyl Diphosphate Synthase"/>
    <property type="match status" value="1"/>
</dbReference>
<dbReference type="GO" id="GO:0016117">
    <property type="term" value="P:carotenoid biosynthetic process"/>
    <property type="evidence" value="ECO:0007669"/>
    <property type="project" value="UniProtKB-KW"/>
</dbReference>
<dbReference type="NCBIfam" id="NF045485">
    <property type="entry name" value="FPPsyn"/>
    <property type="match status" value="1"/>
</dbReference>
<keyword evidence="8" id="KW-0125">Carotenoid biosynthesis</keyword>
<keyword evidence="9" id="KW-0460">Magnesium</keyword>
<evidence type="ECO:0000256" key="8">
    <source>
        <dbReference type="ARBA" id="ARBA00022746"/>
    </source>
</evidence>
<dbReference type="PANTHER" id="PTHR43281">
    <property type="entry name" value="FARNESYL DIPHOSPHATE SYNTHASE"/>
    <property type="match status" value="1"/>
</dbReference>
<dbReference type="Proteomes" id="UP001141552">
    <property type="component" value="Unassembled WGS sequence"/>
</dbReference>
<feature type="compositionally biased region" description="Low complexity" evidence="12">
    <location>
        <begin position="52"/>
        <end position="61"/>
    </location>
</feature>
<evidence type="ECO:0000256" key="7">
    <source>
        <dbReference type="ARBA" id="ARBA00022723"/>
    </source>
</evidence>
<comment type="caution">
    <text evidence="13">The sequence shown here is derived from an EMBL/GenBank/DDBJ whole genome shotgun (WGS) entry which is preliminary data.</text>
</comment>
<evidence type="ECO:0000256" key="2">
    <source>
        <dbReference type="ARBA" id="ARBA00004932"/>
    </source>
</evidence>
<evidence type="ECO:0000313" key="14">
    <source>
        <dbReference type="Proteomes" id="UP001141552"/>
    </source>
</evidence>
<keyword evidence="14" id="KW-1185">Reference proteome</keyword>
<reference evidence="13" key="2">
    <citation type="journal article" date="2023" name="Plants (Basel)">
        <title>Annotation of the Turnera subulata (Passifloraceae) Draft Genome Reveals the S-Locus Evolved after the Divergence of Turneroideae from Passifloroideae in a Stepwise Manner.</title>
        <authorList>
            <person name="Henning P.M."/>
            <person name="Roalson E.H."/>
            <person name="Mir W."/>
            <person name="McCubbin A.G."/>
            <person name="Shore J.S."/>
        </authorList>
    </citation>
    <scope>NUCLEOTIDE SEQUENCE</scope>
    <source>
        <strain evidence="13">F60SS</strain>
    </source>
</reference>
<evidence type="ECO:0008006" key="15">
    <source>
        <dbReference type="Google" id="ProtNLM"/>
    </source>
</evidence>
<comment type="pathway">
    <text evidence="4">Isoprenoid biosynthesis; geranylgeranyl diphosphate biosynthesis; geranylgeranyl diphosphate from farnesyl diphosphate and isopentenyl diphosphate: step 1/1.</text>
</comment>
<dbReference type="InterPro" id="IPR033749">
    <property type="entry name" value="Polyprenyl_synt_CS"/>
</dbReference>
<comment type="pathway">
    <text evidence="3">Isoprenoid biosynthesis; farnesyl diphosphate biosynthesis; farnesyl diphosphate from geranyl diphosphate and isopentenyl diphosphate: step 1/1.</text>
</comment>
<gene>
    <name evidence="13" type="ORF">Tsubulata_045717</name>
</gene>
<evidence type="ECO:0000256" key="10">
    <source>
        <dbReference type="ARBA" id="ARBA00023229"/>
    </source>
</evidence>
<dbReference type="PROSITE" id="PS00444">
    <property type="entry name" value="POLYPRENYL_SYNTHASE_2"/>
    <property type="match status" value="1"/>
</dbReference>
<comment type="similarity">
    <text evidence="5 11">Belongs to the FPP/GGPP synthase family.</text>
</comment>
<evidence type="ECO:0000256" key="3">
    <source>
        <dbReference type="ARBA" id="ARBA00005035"/>
    </source>
</evidence>
<evidence type="ECO:0000256" key="12">
    <source>
        <dbReference type="SAM" id="MobiDB-lite"/>
    </source>
</evidence>
<dbReference type="GO" id="GO:0005737">
    <property type="term" value="C:cytoplasm"/>
    <property type="evidence" value="ECO:0007669"/>
    <property type="project" value="UniProtKB-ARBA"/>
</dbReference>
<dbReference type="GO" id="GO:0046872">
    <property type="term" value="F:metal ion binding"/>
    <property type="evidence" value="ECO:0007669"/>
    <property type="project" value="UniProtKB-KW"/>
</dbReference>
<evidence type="ECO:0000256" key="9">
    <source>
        <dbReference type="ARBA" id="ARBA00022842"/>
    </source>
</evidence>
<evidence type="ECO:0000256" key="4">
    <source>
        <dbReference type="ARBA" id="ARBA00005221"/>
    </source>
</evidence>
<accession>A0A9Q0FD89</accession>
<evidence type="ECO:0000256" key="5">
    <source>
        <dbReference type="ARBA" id="ARBA00006706"/>
    </source>
</evidence>
<keyword evidence="6 11" id="KW-0808">Transferase</keyword>
<evidence type="ECO:0000256" key="1">
    <source>
        <dbReference type="ARBA" id="ARBA00001946"/>
    </source>
</evidence>
<keyword evidence="10" id="KW-0414">Isoprene biosynthesis</keyword>
<reference evidence="13" key="1">
    <citation type="submission" date="2022-02" db="EMBL/GenBank/DDBJ databases">
        <authorList>
            <person name="Henning P.M."/>
            <person name="McCubbin A.G."/>
            <person name="Shore J.S."/>
        </authorList>
    </citation>
    <scope>NUCLEOTIDE SEQUENCE</scope>
    <source>
        <strain evidence="13">F60SS</strain>
        <tissue evidence="13">Leaves</tissue>
    </source>
</reference>
<dbReference type="GO" id="GO:0004311">
    <property type="term" value="F:geranylgeranyl diphosphate synthase activity"/>
    <property type="evidence" value="ECO:0007669"/>
    <property type="project" value="TreeGrafter"/>
</dbReference>
<feature type="region of interest" description="Disordered" evidence="12">
    <location>
        <begin position="52"/>
        <end position="72"/>
    </location>
</feature>
<dbReference type="InterPro" id="IPR000092">
    <property type="entry name" value="Polyprenyl_synt"/>
</dbReference>
<dbReference type="CDD" id="cd00685">
    <property type="entry name" value="Trans_IPPS_HT"/>
    <property type="match status" value="1"/>
</dbReference>
<dbReference type="PROSITE" id="PS00723">
    <property type="entry name" value="POLYPRENYL_SYNTHASE_1"/>
    <property type="match status" value="1"/>
</dbReference>
<dbReference type="PANTHER" id="PTHR43281:SF24">
    <property type="entry name" value="OS07G0580900 PROTEIN"/>
    <property type="match status" value="1"/>
</dbReference>
<protein>
    <recommendedName>
        <fullName evidence="15">Geranylgeranyl diphosphate synthase</fullName>
    </recommendedName>
</protein>
<evidence type="ECO:0000256" key="6">
    <source>
        <dbReference type="ARBA" id="ARBA00022679"/>
    </source>
</evidence>
<dbReference type="EMBL" id="JAKUCV010005910">
    <property type="protein sequence ID" value="KAJ4829369.1"/>
    <property type="molecule type" value="Genomic_DNA"/>
</dbReference>
<name>A0A9Q0FD89_9ROSI</name>
<dbReference type="InterPro" id="IPR053378">
    <property type="entry name" value="Prenyl_diphosphate_synthase"/>
</dbReference>
<evidence type="ECO:0000313" key="13">
    <source>
        <dbReference type="EMBL" id="KAJ4829369.1"/>
    </source>
</evidence>
<dbReference type="AlphaFoldDB" id="A0A9Q0FD89"/>
<dbReference type="OrthoDB" id="6921389at2759"/>
<organism evidence="13 14">
    <name type="scientific">Turnera subulata</name>
    <dbReference type="NCBI Taxonomy" id="218843"/>
    <lineage>
        <taxon>Eukaryota</taxon>
        <taxon>Viridiplantae</taxon>
        <taxon>Streptophyta</taxon>
        <taxon>Embryophyta</taxon>
        <taxon>Tracheophyta</taxon>
        <taxon>Spermatophyta</taxon>
        <taxon>Magnoliopsida</taxon>
        <taxon>eudicotyledons</taxon>
        <taxon>Gunneridae</taxon>
        <taxon>Pentapetalae</taxon>
        <taxon>rosids</taxon>
        <taxon>fabids</taxon>
        <taxon>Malpighiales</taxon>
        <taxon>Passifloraceae</taxon>
        <taxon>Turnera</taxon>
    </lineage>
</organism>
<comment type="pathway">
    <text evidence="2">Isoprenoid biosynthesis; geranyl diphosphate biosynthesis; geranyl diphosphate from dimethylallyl diphosphate and isopentenyl diphosphate: step 1/1.</text>
</comment>
<comment type="cofactor">
    <cofactor evidence="1">
        <name>Mg(2+)</name>
        <dbReference type="ChEBI" id="CHEBI:18420"/>
    </cofactor>
</comment>
<dbReference type="SUPFAM" id="SSF48576">
    <property type="entry name" value="Terpenoid synthases"/>
    <property type="match status" value="1"/>
</dbReference>
<evidence type="ECO:0000256" key="11">
    <source>
        <dbReference type="RuleBase" id="RU004466"/>
    </source>
</evidence>
<sequence length="375" mass="40295">MGTVNLGTWVHSTSIIHGSRCGSGYGSKPLPFHLNYLPIPLICQKPKRHLVSSRSSSSSSSPAVSAVLTRDDETLQQQKPTFDFKSYMLQKATSVNQALDAAVSLREPAKIHESMRYSLLAGGKRVRPVLCLAACELVGGSEANAMPAACAVEMIHTMSLIHDDLPCMDNDDLRRGKPTNHIVFGEDVAVLAGDALLAFAFEHIAVSTVNVTPPRIIRAVAELAKAIGSEGLVAGQVVDICSEGLTSVGLEQLEYIHVHKTAKLLECAVVLGAILGGGDDESVEKLRKYARSIGLLFQVVDDILDVTKSSQELGKTAGKDLVADKTTYPKLMGLEKSREFAEELLGEAKELLSGFDQDKAAPLIALANYIAYRQN</sequence>